<dbReference type="InterPro" id="IPR016161">
    <property type="entry name" value="Ald_DH/histidinol_DH"/>
</dbReference>
<evidence type="ECO:0000313" key="7">
    <source>
        <dbReference type="EMBL" id="GAA0504460.1"/>
    </source>
</evidence>
<comment type="similarity">
    <text evidence="1 5">Belongs to the aldehyde dehydrogenase family.</text>
</comment>
<evidence type="ECO:0000256" key="5">
    <source>
        <dbReference type="RuleBase" id="RU003345"/>
    </source>
</evidence>
<dbReference type="PANTHER" id="PTHR43720">
    <property type="entry name" value="2-AMINOMUCONIC SEMIALDEHYDE DEHYDROGENASE"/>
    <property type="match status" value="1"/>
</dbReference>
<comment type="caution">
    <text evidence="7">The sequence shown here is derived from an EMBL/GenBank/DDBJ whole genome shotgun (WGS) entry which is preliminary data.</text>
</comment>
<dbReference type="PANTHER" id="PTHR43720:SF2">
    <property type="entry name" value="2-AMINOMUCONIC SEMIALDEHYDE DEHYDROGENASE"/>
    <property type="match status" value="1"/>
</dbReference>
<dbReference type="Pfam" id="PF00171">
    <property type="entry name" value="Aldedh"/>
    <property type="match status" value="1"/>
</dbReference>
<evidence type="ECO:0000256" key="1">
    <source>
        <dbReference type="ARBA" id="ARBA00009986"/>
    </source>
</evidence>
<sequence length="462" mass="49641">MPVVDPSNGFQIAMLCEADEHETGLAVEAAHRAFVERRWSGKSVLQKQQALRRLAELVQGHIDELAWLECLNTGIPLGYLRNIQIPRVVRNLNFYADSLSQHSAPSVVDPNFLRYVAREPIGAVALISPWNAPLALASTKLAAALAFGNTCLIKTAEQTPLAIARFMELTVEADFPPGVVNLVNGRGSVTGNHLVKHPLVRAISFTGGTETGRHIAAAAAHGLTRVDLELGGKSANIISASANIEDAVKGAIASIFTNNGQQCFAGSRILVEREIAPRFIEAFIERAKQIRVGSPFSPDTEIGPLANLNHLQRVTSFFGSARSEGLEILTGGGRPPGLDAGYYVEPTVVLTTSNASRLSREEVFGPLATVQVVESFDQALLVANDSDYGLAAYLWTNDLSQSLRAAERLQAGMVLVNASMTVDLRLPFGGYKNSGLGREGYEGFRNLFTQEKTVSIAVPAVS</sequence>
<evidence type="ECO:0000256" key="4">
    <source>
        <dbReference type="PROSITE-ProRule" id="PRU10007"/>
    </source>
</evidence>
<dbReference type="PROSITE" id="PS00687">
    <property type="entry name" value="ALDEHYDE_DEHYDR_GLU"/>
    <property type="match status" value="1"/>
</dbReference>
<evidence type="ECO:0000256" key="3">
    <source>
        <dbReference type="ARBA" id="ARBA00023027"/>
    </source>
</evidence>
<dbReference type="Gene3D" id="3.40.309.10">
    <property type="entry name" value="Aldehyde Dehydrogenase, Chain A, domain 2"/>
    <property type="match status" value="1"/>
</dbReference>
<evidence type="ECO:0000256" key="2">
    <source>
        <dbReference type="ARBA" id="ARBA00023002"/>
    </source>
</evidence>
<proteinExistence type="inferred from homology"/>
<dbReference type="SUPFAM" id="SSF53720">
    <property type="entry name" value="ALDH-like"/>
    <property type="match status" value="1"/>
</dbReference>
<reference evidence="7 8" key="1">
    <citation type="journal article" date="2019" name="Int. J. Syst. Evol. Microbiol.">
        <title>The Global Catalogue of Microorganisms (GCM) 10K type strain sequencing project: providing services to taxonomists for standard genome sequencing and annotation.</title>
        <authorList>
            <consortium name="The Broad Institute Genomics Platform"/>
            <consortium name="The Broad Institute Genome Sequencing Center for Infectious Disease"/>
            <person name="Wu L."/>
            <person name="Ma J."/>
        </authorList>
    </citation>
    <scope>NUCLEOTIDE SEQUENCE [LARGE SCALE GENOMIC DNA]</scope>
    <source>
        <strain evidence="7 8">JCM 14330</strain>
    </source>
</reference>
<name>A0ABN1BS65_9BURK</name>
<keyword evidence="2 5" id="KW-0560">Oxidoreductase</keyword>
<organism evidence="7 8">
    <name type="scientific">Pigmentiphaga daeguensis</name>
    <dbReference type="NCBI Taxonomy" id="414049"/>
    <lineage>
        <taxon>Bacteria</taxon>
        <taxon>Pseudomonadati</taxon>
        <taxon>Pseudomonadota</taxon>
        <taxon>Betaproteobacteria</taxon>
        <taxon>Burkholderiales</taxon>
        <taxon>Alcaligenaceae</taxon>
        <taxon>Pigmentiphaga</taxon>
    </lineage>
</organism>
<dbReference type="InterPro" id="IPR029510">
    <property type="entry name" value="Ald_DH_CS_GLU"/>
</dbReference>
<dbReference type="InterPro" id="IPR016163">
    <property type="entry name" value="Ald_DH_C"/>
</dbReference>
<evidence type="ECO:0000313" key="8">
    <source>
        <dbReference type="Proteomes" id="UP001501706"/>
    </source>
</evidence>
<accession>A0ABN1BS65</accession>
<dbReference type="InterPro" id="IPR015590">
    <property type="entry name" value="Aldehyde_DH_dom"/>
</dbReference>
<evidence type="ECO:0000259" key="6">
    <source>
        <dbReference type="Pfam" id="PF00171"/>
    </source>
</evidence>
<protein>
    <submittedName>
        <fullName evidence="7">5-carboxymethyl-2-hydroxymuconate semialdehyde dehydrogenase</fullName>
    </submittedName>
</protein>
<dbReference type="Proteomes" id="UP001501706">
    <property type="component" value="Unassembled WGS sequence"/>
</dbReference>
<feature type="active site" evidence="4">
    <location>
        <position position="229"/>
    </location>
</feature>
<gene>
    <name evidence="7" type="primary">hpaE_2</name>
    <name evidence="7" type="ORF">GCM10009097_21700</name>
</gene>
<dbReference type="InterPro" id="IPR016162">
    <property type="entry name" value="Ald_DH_N"/>
</dbReference>
<dbReference type="Gene3D" id="3.40.605.10">
    <property type="entry name" value="Aldehyde Dehydrogenase, Chain A, domain 1"/>
    <property type="match status" value="1"/>
</dbReference>
<dbReference type="EMBL" id="BAAAEN010000006">
    <property type="protein sequence ID" value="GAA0504460.1"/>
    <property type="molecule type" value="Genomic_DNA"/>
</dbReference>
<feature type="domain" description="Aldehyde dehydrogenase" evidence="6">
    <location>
        <begin position="1"/>
        <end position="454"/>
    </location>
</feature>
<keyword evidence="3" id="KW-0520">NAD</keyword>
<keyword evidence="8" id="KW-1185">Reference proteome</keyword>